<feature type="domain" description="HTH cro/C1-type" evidence="7">
    <location>
        <begin position="18"/>
        <end position="71"/>
    </location>
</feature>
<comment type="subcellular location">
    <subcellularLocation>
        <location evidence="1">Cytoplasm</location>
    </subcellularLocation>
</comment>
<evidence type="ECO:0000256" key="6">
    <source>
        <dbReference type="PROSITE-ProRule" id="PRU00339"/>
    </source>
</evidence>
<gene>
    <name evidence="8" type="ORF">CHM34_09700</name>
</gene>
<dbReference type="OrthoDB" id="2987103at2"/>
<evidence type="ECO:0000256" key="5">
    <source>
        <dbReference type="ARBA" id="ARBA00038253"/>
    </source>
</evidence>
<dbReference type="Gene3D" id="1.25.40.10">
    <property type="entry name" value="Tetratricopeptide repeat domain"/>
    <property type="match status" value="2"/>
</dbReference>
<dbReference type="Proteomes" id="UP000215459">
    <property type="component" value="Unassembled WGS sequence"/>
</dbReference>
<evidence type="ECO:0000256" key="2">
    <source>
        <dbReference type="ARBA" id="ARBA00022490"/>
    </source>
</evidence>
<accession>A0A235B817</accession>
<keyword evidence="2" id="KW-0963">Cytoplasm</keyword>
<feature type="repeat" description="TPR" evidence="6">
    <location>
        <begin position="323"/>
        <end position="356"/>
    </location>
</feature>
<reference evidence="8 9" key="1">
    <citation type="submission" date="2017-07" db="EMBL/GenBank/DDBJ databases">
        <title>The genome sequence of Paludifilum halophilum highlights mechanisms for microbial adaptation to high salt environemnts.</title>
        <authorList>
            <person name="Belbahri L."/>
        </authorList>
    </citation>
    <scope>NUCLEOTIDE SEQUENCE [LARGE SCALE GENOMIC DNA]</scope>
    <source>
        <strain evidence="8 9">DSM 102817</strain>
    </source>
</reference>
<evidence type="ECO:0000313" key="8">
    <source>
        <dbReference type="EMBL" id="OYD07735.1"/>
    </source>
</evidence>
<dbReference type="Gene3D" id="1.10.260.40">
    <property type="entry name" value="lambda repressor-like DNA-binding domains"/>
    <property type="match status" value="1"/>
</dbReference>
<evidence type="ECO:0000256" key="3">
    <source>
        <dbReference type="ARBA" id="ARBA00022737"/>
    </source>
</evidence>
<dbReference type="GO" id="GO:0005737">
    <property type="term" value="C:cytoplasm"/>
    <property type="evidence" value="ECO:0007669"/>
    <property type="project" value="UniProtKB-SubCell"/>
</dbReference>
<dbReference type="AlphaFoldDB" id="A0A235B817"/>
<comment type="caution">
    <text evidence="8">The sequence shown here is derived from an EMBL/GenBank/DDBJ whole genome shotgun (WGS) entry which is preliminary data.</text>
</comment>
<dbReference type="PROSITE" id="PS50943">
    <property type="entry name" value="HTH_CROC1"/>
    <property type="match status" value="1"/>
</dbReference>
<organism evidence="8 9">
    <name type="scientific">Paludifilum halophilum</name>
    <dbReference type="NCBI Taxonomy" id="1642702"/>
    <lineage>
        <taxon>Bacteria</taxon>
        <taxon>Bacillati</taxon>
        <taxon>Bacillota</taxon>
        <taxon>Bacilli</taxon>
        <taxon>Bacillales</taxon>
        <taxon>Thermoactinomycetaceae</taxon>
        <taxon>Paludifilum</taxon>
    </lineage>
</organism>
<dbReference type="InterPro" id="IPR010982">
    <property type="entry name" value="Lambda_DNA-bd_dom_sf"/>
</dbReference>
<comment type="similarity">
    <text evidence="5">Belongs to the Rap family.</text>
</comment>
<dbReference type="PROSITE" id="PS50005">
    <property type="entry name" value="TPR"/>
    <property type="match status" value="2"/>
</dbReference>
<name>A0A235B817_9BACL</name>
<dbReference type="InterPro" id="IPR019734">
    <property type="entry name" value="TPR_rpt"/>
</dbReference>
<dbReference type="EMBL" id="NOWF01000005">
    <property type="protein sequence ID" value="OYD07735.1"/>
    <property type="molecule type" value="Genomic_DNA"/>
</dbReference>
<keyword evidence="3" id="KW-0677">Repeat</keyword>
<dbReference type="InterPro" id="IPR011990">
    <property type="entry name" value="TPR-like_helical_dom_sf"/>
</dbReference>
<keyword evidence="9" id="KW-1185">Reference proteome</keyword>
<dbReference type="SMART" id="SM00028">
    <property type="entry name" value="TPR"/>
    <property type="match status" value="6"/>
</dbReference>
<sequence length="436" mass="50283">MKWRVIKMLDPNKVGEVIRKTRKEKGLRLEDLSDDQISPATISNIERGIPHVKADKTVYLMDKIGIDSEDLPNLIETYQVERSETEIRLKAIECMIDAGKTKEALDQLKEIRESDHDPFGPTIYFLEGKGRQRENNWPKAERAYFTAIQLASKPEDRSNIEAASFNELGRCAFFQNRLDQAIDFTESGLDAFNDKGDRTYYKHILLANKTTYLEKLGRLEEANRIIHEMWEDIETIKSLPVVLLLYKIRSNLYRKSKMYDDAVQCALEGIELARINGDYDRTFDLWAVLGNTYLMCRKADLAKTAFYTALSLAHSMQVKNTTVNVYAQLGALYMEEGQYLRAEAEIQKGIEIAREVRDHISLSNALIVLGECFIAQGKNKEAIYPLEEALEISKKLKLENQETRTLLLLSQAWEPLDEKKFTEYVRQLYKIEVDIV</sequence>
<dbReference type="PANTHER" id="PTHR46630:SF1">
    <property type="entry name" value="TETRATRICOPEPTIDE REPEAT PROTEIN 29"/>
    <property type="match status" value="1"/>
</dbReference>
<dbReference type="GO" id="GO:0003677">
    <property type="term" value="F:DNA binding"/>
    <property type="evidence" value="ECO:0007669"/>
    <property type="project" value="InterPro"/>
</dbReference>
<keyword evidence="4 6" id="KW-0802">TPR repeat</keyword>
<evidence type="ECO:0000313" key="9">
    <source>
        <dbReference type="Proteomes" id="UP000215459"/>
    </source>
</evidence>
<proteinExistence type="inferred from homology"/>
<dbReference type="Pfam" id="PF13424">
    <property type="entry name" value="TPR_12"/>
    <property type="match status" value="1"/>
</dbReference>
<dbReference type="InterPro" id="IPR051476">
    <property type="entry name" value="Bac_ResReg_Asp_Phosphatase"/>
</dbReference>
<evidence type="ECO:0000256" key="4">
    <source>
        <dbReference type="ARBA" id="ARBA00022803"/>
    </source>
</evidence>
<dbReference type="CDD" id="cd00093">
    <property type="entry name" value="HTH_XRE"/>
    <property type="match status" value="1"/>
</dbReference>
<dbReference type="InterPro" id="IPR001387">
    <property type="entry name" value="Cro/C1-type_HTH"/>
</dbReference>
<dbReference type="SUPFAM" id="SSF47413">
    <property type="entry name" value="lambda repressor-like DNA-binding domains"/>
    <property type="match status" value="1"/>
</dbReference>
<evidence type="ECO:0000256" key="1">
    <source>
        <dbReference type="ARBA" id="ARBA00004496"/>
    </source>
</evidence>
<dbReference type="SMART" id="SM00530">
    <property type="entry name" value="HTH_XRE"/>
    <property type="match status" value="1"/>
</dbReference>
<protein>
    <recommendedName>
        <fullName evidence="7">HTH cro/C1-type domain-containing protein</fullName>
    </recommendedName>
</protein>
<dbReference type="SUPFAM" id="SSF48452">
    <property type="entry name" value="TPR-like"/>
    <property type="match status" value="2"/>
</dbReference>
<dbReference type="PANTHER" id="PTHR46630">
    <property type="entry name" value="TETRATRICOPEPTIDE REPEAT PROTEIN 29"/>
    <property type="match status" value="1"/>
</dbReference>
<feature type="repeat" description="TPR" evidence="6">
    <location>
        <begin position="363"/>
        <end position="396"/>
    </location>
</feature>
<evidence type="ECO:0000259" key="7">
    <source>
        <dbReference type="PROSITE" id="PS50943"/>
    </source>
</evidence>